<evidence type="ECO:0000256" key="2">
    <source>
        <dbReference type="ARBA" id="ARBA00022676"/>
    </source>
</evidence>
<accession>A0A6N8GW51</accession>
<dbReference type="InterPro" id="IPR050194">
    <property type="entry name" value="Glycosyltransferase_grp1"/>
</dbReference>
<evidence type="ECO:0000256" key="3">
    <source>
        <dbReference type="ARBA" id="ARBA00022679"/>
    </source>
</evidence>
<dbReference type="CDD" id="cd03794">
    <property type="entry name" value="GT4_WbuB-like"/>
    <property type="match status" value="1"/>
</dbReference>
<sequence>MQPRLTIVTLNFDPEPTGTAPYTTYLARHLASSGWAVTIVAGTPHYPQWAAYEGYEHGRRRLLTDTTSVLHLQHYIPSRPSLMSRVLMEVHFGLKAMAVDWRDPDVVLFVSPALFSTALALLAQKLRYRNSRSVVWVQDLYARGVEESHASTSHLVVPLRWFEGVVLSATDTVIGIHERFGRYVQDRLGVPSSRVRVIGNWSHIPASSSADRATIRSSFGWNNGEVVVLHAGNMGVKQNLENVVDAARLSDKQGSNLRFVLLGNGNQRRSLEGRAVGISCLQFIDPLPDDQYSMALSAADILLVNERPGLQEMSVPSKLASYFSSGRPVIGAVSRGGATASEIERSGAGIIVPSGDPVGLWEALVVMGQDLTNASQMGENGPAYAREHLSAEAAMCRWEDVFRSLLGT</sequence>
<dbReference type="SUPFAM" id="SSF53756">
    <property type="entry name" value="UDP-Glycosyltransferase/glycogen phosphorylase"/>
    <property type="match status" value="1"/>
</dbReference>
<dbReference type="EMBL" id="WOGU01000036">
    <property type="protein sequence ID" value="MUN65014.1"/>
    <property type="molecule type" value="Genomic_DNA"/>
</dbReference>
<keyword evidence="3 5" id="KW-0808">Transferase</keyword>
<dbReference type="RefSeq" id="WP_156270870.1">
    <property type="nucleotide sequence ID" value="NZ_WOGU01000036.1"/>
</dbReference>
<dbReference type="Gene3D" id="3.40.50.2000">
    <property type="entry name" value="Glycogen Phosphorylase B"/>
    <property type="match status" value="2"/>
</dbReference>
<evidence type="ECO:0000313" key="6">
    <source>
        <dbReference type="Proteomes" id="UP000436989"/>
    </source>
</evidence>
<reference evidence="5 6" key="1">
    <citation type="submission" date="2019-12" db="EMBL/GenBank/DDBJ databases">
        <authorList>
            <person name="Shi Y."/>
        </authorList>
    </citation>
    <scope>NUCLEOTIDE SEQUENCE [LARGE SCALE GENOMIC DNA]</scope>
    <source>
        <strain evidence="5 6">JCM 17929</strain>
    </source>
</reference>
<dbReference type="PANTHER" id="PTHR45947:SF3">
    <property type="entry name" value="SULFOQUINOVOSYL TRANSFERASE SQD2"/>
    <property type="match status" value="1"/>
</dbReference>
<evidence type="ECO:0000256" key="1">
    <source>
        <dbReference type="ARBA" id="ARBA00021292"/>
    </source>
</evidence>
<protein>
    <recommendedName>
        <fullName evidence="1">D-inositol 3-phosphate glycosyltransferase</fullName>
    </recommendedName>
</protein>
<dbReference type="PANTHER" id="PTHR45947">
    <property type="entry name" value="SULFOQUINOVOSYL TRANSFERASE SQD2"/>
    <property type="match status" value="1"/>
</dbReference>
<comment type="caution">
    <text evidence="5">The sequence shown here is derived from an EMBL/GenBank/DDBJ whole genome shotgun (WGS) entry which is preliminary data.</text>
</comment>
<dbReference type="Pfam" id="PF13579">
    <property type="entry name" value="Glyco_trans_4_4"/>
    <property type="match status" value="1"/>
</dbReference>
<organism evidence="5 6">
    <name type="scientific">Kocuria sediminis</name>
    <dbReference type="NCBI Taxonomy" id="1038857"/>
    <lineage>
        <taxon>Bacteria</taxon>
        <taxon>Bacillati</taxon>
        <taxon>Actinomycetota</taxon>
        <taxon>Actinomycetes</taxon>
        <taxon>Micrococcales</taxon>
        <taxon>Micrococcaceae</taxon>
        <taxon>Kocuria</taxon>
    </lineage>
</organism>
<name>A0A6N8GW51_9MICC</name>
<dbReference type="Proteomes" id="UP000436989">
    <property type="component" value="Unassembled WGS sequence"/>
</dbReference>
<proteinExistence type="predicted"/>
<gene>
    <name evidence="5" type="ORF">GMA12_18065</name>
</gene>
<dbReference type="GO" id="GO:0016758">
    <property type="term" value="F:hexosyltransferase activity"/>
    <property type="evidence" value="ECO:0007669"/>
    <property type="project" value="TreeGrafter"/>
</dbReference>
<evidence type="ECO:0000313" key="5">
    <source>
        <dbReference type="EMBL" id="MUN65014.1"/>
    </source>
</evidence>
<keyword evidence="2" id="KW-0328">Glycosyltransferase</keyword>
<feature type="domain" description="Glycosyltransferase subfamily 4-like N-terminal" evidence="4">
    <location>
        <begin position="17"/>
        <end position="201"/>
    </location>
</feature>
<evidence type="ECO:0000259" key="4">
    <source>
        <dbReference type="Pfam" id="PF13579"/>
    </source>
</evidence>
<dbReference type="Pfam" id="PF13692">
    <property type="entry name" value="Glyco_trans_1_4"/>
    <property type="match status" value="1"/>
</dbReference>
<dbReference type="GO" id="GO:1901137">
    <property type="term" value="P:carbohydrate derivative biosynthetic process"/>
    <property type="evidence" value="ECO:0007669"/>
    <property type="project" value="UniProtKB-ARBA"/>
</dbReference>
<dbReference type="AlphaFoldDB" id="A0A6N8GW51"/>
<keyword evidence="6" id="KW-1185">Reference proteome</keyword>
<dbReference type="InterPro" id="IPR028098">
    <property type="entry name" value="Glyco_trans_4-like_N"/>
</dbReference>